<comment type="subcellular location">
    <subcellularLocation>
        <location evidence="2">Membrane</location>
        <topology evidence="2">Single-pass membrane protein</topology>
    </subcellularLocation>
</comment>
<dbReference type="OrthoDB" id="2789670at2759"/>
<organism evidence="16 17">
    <name type="scientific">Aquilegia coerulea</name>
    <name type="common">Rocky mountain columbine</name>
    <dbReference type="NCBI Taxonomy" id="218851"/>
    <lineage>
        <taxon>Eukaryota</taxon>
        <taxon>Viridiplantae</taxon>
        <taxon>Streptophyta</taxon>
        <taxon>Embryophyta</taxon>
        <taxon>Tracheophyta</taxon>
        <taxon>Spermatophyta</taxon>
        <taxon>Magnoliopsida</taxon>
        <taxon>Ranunculales</taxon>
        <taxon>Ranunculaceae</taxon>
        <taxon>Thalictroideae</taxon>
        <taxon>Aquilegia</taxon>
    </lineage>
</organism>
<keyword evidence="4 13" id="KW-0349">Heme</keyword>
<evidence type="ECO:0000256" key="4">
    <source>
        <dbReference type="ARBA" id="ARBA00022617"/>
    </source>
</evidence>
<evidence type="ECO:0000256" key="9">
    <source>
        <dbReference type="ARBA" id="ARBA00023002"/>
    </source>
</evidence>
<dbReference type="InterPro" id="IPR036396">
    <property type="entry name" value="Cyt_P450_sf"/>
</dbReference>
<evidence type="ECO:0000256" key="10">
    <source>
        <dbReference type="ARBA" id="ARBA00023004"/>
    </source>
</evidence>
<dbReference type="InterPro" id="IPR001128">
    <property type="entry name" value="Cyt_P450"/>
</dbReference>
<evidence type="ECO:0000256" key="11">
    <source>
        <dbReference type="ARBA" id="ARBA00023033"/>
    </source>
</evidence>
<dbReference type="SUPFAM" id="SSF48264">
    <property type="entry name" value="Cytochrome P450"/>
    <property type="match status" value="1"/>
</dbReference>
<dbReference type="GO" id="GO:0016020">
    <property type="term" value="C:membrane"/>
    <property type="evidence" value="ECO:0007669"/>
    <property type="project" value="UniProtKB-SubCell"/>
</dbReference>
<name>A0A2G5EWJ6_AQUCA</name>
<keyword evidence="10 13" id="KW-0408">Iron</keyword>
<dbReference type="Pfam" id="PF00067">
    <property type="entry name" value="p450"/>
    <property type="match status" value="1"/>
</dbReference>
<keyword evidence="5 15" id="KW-0812">Transmembrane</keyword>
<feature type="transmembrane region" description="Helical" evidence="15">
    <location>
        <begin position="6"/>
        <end position="26"/>
    </location>
</feature>
<dbReference type="Proteomes" id="UP000230069">
    <property type="component" value="Unassembled WGS sequence"/>
</dbReference>
<feature type="binding site" description="axial binding residue" evidence="13">
    <location>
        <position position="450"/>
    </location>
    <ligand>
        <name>heme</name>
        <dbReference type="ChEBI" id="CHEBI:30413"/>
    </ligand>
    <ligandPart>
        <name>Fe</name>
        <dbReference type="ChEBI" id="CHEBI:18248"/>
    </ligandPart>
</feature>
<accession>A0A2G5EWJ6</accession>
<gene>
    <name evidence="16" type="ORF">AQUCO_00400770v1</name>
</gene>
<keyword evidence="8 15" id="KW-1133">Transmembrane helix</keyword>
<evidence type="ECO:0000256" key="5">
    <source>
        <dbReference type="ARBA" id="ARBA00022692"/>
    </source>
</evidence>
<evidence type="ECO:0000256" key="3">
    <source>
        <dbReference type="ARBA" id="ARBA00010617"/>
    </source>
</evidence>
<comment type="similarity">
    <text evidence="3 14">Belongs to the cytochrome P450 family.</text>
</comment>
<evidence type="ECO:0000256" key="1">
    <source>
        <dbReference type="ARBA" id="ARBA00001971"/>
    </source>
</evidence>
<dbReference type="GO" id="GO:0020037">
    <property type="term" value="F:heme binding"/>
    <property type="evidence" value="ECO:0007669"/>
    <property type="project" value="InterPro"/>
</dbReference>
<evidence type="ECO:0008006" key="18">
    <source>
        <dbReference type="Google" id="ProtNLM"/>
    </source>
</evidence>
<keyword evidence="11 14" id="KW-0503">Monooxygenase</keyword>
<keyword evidence="9 14" id="KW-0560">Oxidoreductase</keyword>
<evidence type="ECO:0000256" key="15">
    <source>
        <dbReference type="SAM" id="Phobius"/>
    </source>
</evidence>
<keyword evidence="17" id="KW-1185">Reference proteome</keyword>
<reference evidence="16 17" key="1">
    <citation type="submission" date="2017-09" db="EMBL/GenBank/DDBJ databases">
        <title>WGS assembly of Aquilegia coerulea Goldsmith.</title>
        <authorList>
            <person name="Hodges S."/>
            <person name="Kramer E."/>
            <person name="Nordborg M."/>
            <person name="Tomkins J."/>
            <person name="Borevitz J."/>
            <person name="Derieg N."/>
            <person name="Yan J."/>
            <person name="Mihaltcheva S."/>
            <person name="Hayes R.D."/>
            <person name="Rokhsar D."/>
        </authorList>
    </citation>
    <scope>NUCLEOTIDE SEQUENCE [LARGE SCALE GENOMIC DNA]</scope>
    <source>
        <strain evidence="17">cv. Goldsmith</strain>
    </source>
</reference>
<dbReference type="PANTHER" id="PTHR47944:SF18">
    <property type="entry name" value="FLAVONOID 3'-MONOOXYGENASE"/>
    <property type="match status" value="1"/>
</dbReference>
<evidence type="ECO:0000313" key="17">
    <source>
        <dbReference type="Proteomes" id="UP000230069"/>
    </source>
</evidence>
<dbReference type="FunFam" id="1.10.630.10:FF:000026">
    <property type="entry name" value="Cytochrome P450 82C4"/>
    <property type="match status" value="1"/>
</dbReference>
<dbReference type="GO" id="GO:0005506">
    <property type="term" value="F:iron ion binding"/>
    <property type="evidence" value="ECO:0007669"/>
    <property type="project" value="InterPro"/>
</dbReference>
<dbReference type="InterPro" id="IPR017972">
    <property type="entry name" value="Cyt_P450_CS"/>
</dbReference>
<evidence type="ECO:0000256" key="12">
    <source>
        <dbReference type="ARBA" id="ARBA00023136"/>
    </source>
</evidence>
<keyword evidence="7" id="KW-0521">NADP</keyword>
<dbReference type="InterPro" id="IPR002401">
    <property type="entry name" value="Cyt_P450_E_grp-I"/>
</dbReference>
<evidence type="ECO:0000313" key="16">
    <source>
        <dbReference type="EMBL" id="PIA60102.1"/>
    </source>
</evidence>
<dbReference type="GO" id="GO:0016705">
    <property type="term" value="F:oxidoreductase activity, acting on paired donors, with incorporation or reduction of molecular oxygen"/>
    <property type="evidence" value="ECO:0007669"/>
    <property type="project" value="InterPro"/>
</dbReference>
<dbReference type="PROSITE" id="PS00086">
    <property type="entry name" value="CYTOCHROME_P450"/>
    <property type="match status" value="1"/>
</dbReference>
<evidence type="ECO:0000256" key="8">
    <source>
        <dbReference type="ARBA" id="ARBA00022989"/>
    </source>
</evidence>
<dbReference type="PANTHER" id="PTHR47944">
    <property type="entry name" value="CYTOCHROME P450 98A9"/>
    <property type="match status" value="1"/>
</dbReference>
<dbReference type="InParanoid" id="A0A2G5EWJ6"/>
<dbReference type="STRING" id="218851.A0A2G5EWJ6"/>
<evidence type="ECO:0000256" key="2">
    <source>
        <dbReference type="ARBA" id="ARBA00004167"/>
    </source>
</evidence>
<proteinExistence type="inferred from homology"/>
<comment type="cofactor">
    <cofactor evidence="1 13">
        <name>heme</name>
        <dbReference type="ChEBI" id="CHEBI:30413"/>
    </cofactor>
</comment>
<evidence type="ECO:0000256" key="7">
    <source>
        <dbReference type="ARBA" id="ARBA00022857"/>
    </source>
</evidence>
<dbReference type="PRINTS" id="PR00385">
    <property type="entry name" value="P450"/>
</dbReference>
<dbReference type="Gene3D" id="1.10.630.10">
    <property type="entry name" value="Cytochrome P450"/>
    <property type="match status" value="1"/>
</dbReference>
<protein>
    <recommendedName>
        <fullName evidence="18">Cytochrome P450</fullName>
    </recommendedName>
</protein>
<dbReference type="EMBL" id="KZ305021">
    <property type="protein sequence ID" value="PIA60102.1"/>
    <property type="molecule type" value="Genomic_DNA"/>
</dbReference>
<dbReference type="AlphaFoldDB" id="A0A2G5EWJ6"/>
<keyword evidence="6 13" id="KW-0479">Metal-binding</keyword>
<dbReference type="GO" id="GO:0044550">
    <property type="term" value="P:secondary metabolite biosynthetic process"/>
    <property type="evidence" value="ECO:0007669"/>
    <property type="project" value="UniProtKB-ARBA"/>
</dbReference>
<sequence length="513" mass="57575">MAFNMFVVTVSGLFLTVILIFIIHFFKGRSLSNYDHKLPPGPKGWPIIGALHLLGTSPHVTLAEMSKKYGPVMYLKLGVRGLLVASTAESAHTFLKTHDLNFSNRPSGAFATHIAYNSQDLVFGKYGKEWKLLRKLSNLHMLSGKAIDDGTNVRRVELGRMLQAMYESSTRGEPVIVKEMLGYAIANILSQVAMSKRVFVAKSTESNEFKDMIAETMKLGGIFTIGDFVPSIAWMDIQGNVKRMKNLSKRFDLLVNKMLKEHIATKHERKETPDLLDALTDHMENNPLAEGEKLTETNIKALILDLFIAGSDTSLGLIEWALTEMIINPSILSRAQAEMDQVIGRDRRLEESDIPNIPYLQAICKETLRKHPSVALNLRESIEPCELNGYYVPKGTRVSVNIWAIGRDPNVWEDPLEFNPDRFLIEKNEAIDLVSNNFEFIPFGAGRRMCPGYRMGIVLVEYILGTLLHSFDWIVPDGEKLNMEETFGLSLHKTVPLTAIVTPRLLPSAYAVV</sequence>
<keyword evidence="12 15" id="KW-0472">Membrane</keyword>
<evidence type="ECO:0000256" key="13">
    <source>
        <dbReference type="PIRSR" id="PIRSR602401-1"/>
    </source>
</evidence>
<evidence type="ECO:0000256" key="6">
    <source>
        <dbReference type="ARBA" id="ARBA00022723"/>
    </source>
</evidence>
<evidence type="ECO:0000256" key="14">
    <source>
        <dbReference type="RuleBase" id="RU000461"/>
    </source>
</evidence>
<dbReference type="PRINTS" id="PR00463">
    <property type="entry name" value="EP450I"/>
</dbReference>
<dbReference type="GO" id="GO:0004497">
    <property type="term" value="F:monooxygenase activity"/>
    <property type="evidence" value="ECO:0007669"/>
    <property type="project" value="UniProtKB-KW"/>
</dbReference>